<sequence>MSLRTSSASSRLCFWPGSRDRPNVLGRCRLISTFIATIGACVLFYVFAVPQLERFRFRSELSWYDLGIYGFGPSQSYISFDEESPIVEISPAGAKCDPRYTFLAPRGDSVAHPGPMILDARGELVWMNYNWGTTQDCKVQRYKGQDYVTFWQGDEEDGHGRGSWYMLDSTYTTKYIVSPIGAMDGDLHDFHITANDTALITIYDPIPADLTSVGGPELGWLYEGVFQEIDISTGELLFEWRSTQFFPPNSSYEPLNDRGYERTMGYDYFHMNSVDKDDQGRYLVSGRHTHSVTCIDGFTGGVLWTLGGKDNEFSDESNGVVTGFEWQHDARWRGPNRITLFNNAANGDYDLQKISYGALIELDIPARQATLVTSYDHPQELMATSQGNLQVLDTGNVLVGWGHSAAYTEFSQEGDVLCDVHYGASAYFSFGRIVSYRVTKGSWVGTPDTLPDAAVAGDSVFVSWNGATEVESWRLEAWDGAGLENMTFIAVDQVDRIGFETEIPLPPEITSFFRVHAINVDGDIIGATEILKRDTSSSRGNFLTVHWGVIVIAIFASVCVVCGLYCAVNRQLRRRESDGNGPYRLVTHKEEDENDVEIDRLPI</sequence>
<comment type="caution">
    <text evidence="2">The sequence shown here is derived from an EMBL/GenBank/DDBJ whole genome shotgun (WGS) entry which is preliminary data.</text>
</comment>
<keyword evidence="3" id="KW-1185">Reference proteome</keyword>
<dbReference type="AlphaFoldDB" id="A0A1Q5TCM8"/>
<protein>
    <recommendedName>
        <fullName evidence="4">ASST-domain-containing protein</fullName>
    </recommendedName>
</protein>
<dbReference type="STRING" id="1316194.A0A1Q5TCM8"/>
<accession>A0A1Q5TCM8</accession>
<organism evidence="2 3">
    <name type="scientific">Penicillium subrubescens</name>
    <dbReference type="NCBI Taxonomy" id="1316194"/>
    <lineage>
        <taxon>Eukaryota</taxon>
        <taxon>Fungi</taxon>
        <taxon>Dikarya</taxon>
        <taxon>Ascomycota</taxon>
        <taxon>Pezizomycotina</taxon>
        <taxon>Eurotiomycetes</taxon>
        <taxon>Eurotiomycetidae</taxon>
        <taxon>Eurotiales</taxon>
        <taxon>Aspergillaceae</taxon>
        <taxon>Penicillium</taxon>
    </lineage>
</organism>
<reference evidence="2 3" key="1">
    <citation type="submission" date="2016-10" db="EMBL/GenBank/DDBJ databases">
        <title>Genome sequence of the ascomycete fungus Penicillium subrubescens.</title>
        <authorList>
            <person name="De Vries R.P."/>
            <person name="Peng M."/>
            <person name="Dilokpimol A."/>
            <person name="Hilden K."/>
            <person name="Makela M.R."/>
            <person name="Grigoriev I."/>
            <person name="Riley R."/>
            <person name="Granchi Z."/>
        </authorList>
    </citation>
    <scope>NUCLEOTIDE SEQUENCE [LARGE SCALE GENOMIC DNA]</scope>
    <source>
        <strain evidence="2 3">CBS 132785</strain>
    </source>
</reference>
<name>A0A1Q5TCM8_9EURO</name>
<dbReference type="Proteomes" id="UP000186955">
    <property type="component" value="Unassembled WGS sequence"/>
</dbReference>
<dbReference type="PANTHER" id="PTHR35340">
    <property type="entry name" value="PQQ ENZYME REPEAT PROTEIN-RELATED"/>
    <property type="match status" value="1"/>
</dbReference>
<dbReference type="Pfam" id="PF14269">
    <property type="entry name" value="Arylsulfotran_2"/>
    <property type="match status" value="1"/>
</dbReference>
<evidence type="ECO:0000256" key="1">
    <source>
        <dbReference type="SAM" id="Phobius"/>
    </source>
</evidence>
<proteinExistence type="predicted"/>
<dbReference type="InterPro" id="IPR039535">
    <property type="entry name" value="ASST-like"/>
</dbReference>
<dbReference type="EMBL" id="MNBE01000682">
    <property type="protein sequence ID" value="OKO97992.1"/>
    <property type="molecule type" value="Genomic_DNA"/>
</dbReference>
<evidence type="ECO:0000313" key="2">
    <source>
        <dbReference type="EMBL" id="OKO97992.1"/>
    </source>
</evidence>
<dbReference type="OrthoDB" id="5427350at2759"/>
<keyword evidence="1" id="KW-0472">Membrane</keyword>
<dbReference type="PANTHER" id="PTHR35340:SF5">
    <property type="entry name" value="ASST-DOMAIN-CONTAINING PROTEIN"/>
    <property type="match status" value="1"/>
</dbReference>
<evidence type="ECO:0000313" key="3">
    <source>
        <dbReference type="Proteomes" id="UP000186955"/>
    </source>
</evidence>
<feature type="transmembrane region" description="Helical" evidence="1">
    <location>
        <begin position="545"/>
        <end position="568"/>
    </location>
</feature>
<gene>
    <name evidence="2" type="ORF">PENSUB_9572</name>
</gene>
<dbReference type="InterPro" id="IPR053143">
    <property type="entry name" value="Arylsulfate_ST"/>
</dbReference>
<keyword evidence="1" id="KW-0812">Transmembrane</keyword>
<keyword evidence="1" id="KW-1133">Transmembrane helix</keyword>
<feature type="transmembrane region" description="Helical" evidence="1">
    <location>
        <begin position="28"/>
        <end position="48"/>
    </location>
</feature>
<evidence type="ECO:0008006" key="4">
    <source>
        <dbReference type="Google" id="ProtNLM"/>
    </source>
</evidence>